<proteinExistence type="predicted"/>
<sequence>MVVNSAVRVEERGRELLIAIPGRKNFWLNLVSFVVTLPREKRVFLDELGALIYQDCRQGLTVARIVENFSGRHGLSIDYSRQSVMLYLKMLAEKGVVGFLIKEQTDGGTSR</sequence>
<protein>
    <recommendedName>
        <fullName evidence="2">Coenzyme PQQ synthesis protein D (PqqD)</fullName>
    </recommendedName>
</protein>
<dbReference type="Proteomes" id="UP000485484">
    <property type="component" value="Unassembled WGS sequence"/>
</dbReference>
<dbReference type="EMBL" id="MWAK01000142">
    <property type="protein sequence ID" value="OPZ91948.1"/>
    <property type="molecule type" value="Genomic_DNA"/>
</dbReference>
<organism evidence="1">
    <name type="scientific">candidate division TA06 bacterium ADurb.Bin417</name>
    <dbReference type="NCBI Taxonomy" id="1852828"/>
    <lineage>
        <taxon>Bacteria</taxon>
        <taxon>Bacteria division TA06</taxon>
    </lineage>
</organism>
<reference evidence="1" key="1">
    <citation type="submission" date="2017-02" db="EMBL/GenBank/DDBJ databases">
        <title>Delving into the versatile metabolic prowess of the omnipresent phylum Bacteroidetes.</title>
        <authorList>
            <person name="Nobu M.K."/>
            <person name="Mei R."/>
            <person name="Narihiro T."/>
            <person name="Kuroda K."/>
            <person name="Liu W.-T."/>
        </authorList>
    </citation>
    <scope>NUCLEOTIDE SEQUENCE</scope>
    <source>
        <strain evidence="1">ADurb.Bin417</strain>
    </source>
</reference>
<name>A0A1V5MFE0_UNCT6</name>
<comment type="caution">
    <text evidence="1">The sequence shown here is derived from an EMBL/GenBank/DDBJ whole genome shotgun (WGS) entry which is preliminary data.</text>
</comment>
<evidence type="ECO:0000313" key="1">
    <source>
        <dbReference type="EMBL" id="OPZ91948.1"/>
    </source>
</evidence>
<gene>
    <name evidence="1" type="ORF">BWY73_00975</name>
</gene>
<dbReference type="InterPro" id="IPR041881">
    <property type="entry name" value="PqqD_sf"/>
</dbReference>
<dbReference type="AlphaFoldDB" id="A0A1V5MFE0"/>
<accession>A0A1V5MFE0</accession>
<dbReference type="Gene3D" id="1.10.10.1150">
    <property type="entry name" value="Coenzyme PQQ synthesis protein D (PqqD)"/>
    <property type="match status" value="1"/>
</dbReference>
<evidence type="ECO:0008006" key="2">
    <source>
        <dbReference type="Google" id="ProtNLM"/>
    </source>
</evidence>